<dbReference type="GO" id="GO:0004674">
    <property type="term" value="F:protein serine/threonine kinase activity"/>
    <property type="evidence" value="ECO:0007669"/>
    <property type="project" value="UniProtKB-KW"/>
</dbReference>
<sequence>MTLHSSTPQHREEPLDEYRLGGYHPMRLGEVVNSRYEVMRKLGWNWGGKYAALKVMKGKSSFHSCHCVHRPHLAEVTDVPDLHEADYLHRVLSADPTHPGFRHNLHLLDQFHIHGPNGNHMCLVTELLGEGLDRYAKQFPRGQLPIKSVKTIMHQVIMAVSYLHEKCNILHTDIKSNNILFALPDGTILPTTPTIPTGTEVIPNVMVKLIDLGVGMYMIDFSFCGVHLFGITACWADRVEEHFTDLIQSSELRAPEVVVGAGWGKPADIWSLGCLVYELAMGEFLISHTVHGISVPHLHAIFFGPYPRNLTKDGKYSHIFFKDDGMSVLLHPQSERYPLADRIRKCRPPGDSDTEGLIQFLDLMLRLDPGERATLQTLLEHPWLASYYS</sequence>
<accession>A0AAD7ANL8</accession>
<dbReference type="InterPro" id="IPR011009">
    <property type="entry name" value="Kinase-like_dom_sf"/>
</dbReference>
<dbReference type="PANTHER" id="PTHR47634:SF9">
    <property type="entry name" value="PROTEIN KINASE DOMAIN-CONTAINING PROTEIN-RELATED"/>
    <property type="match status" value="1"/>
</dbReference>
<evidence type="ECO:0000256" key="2">
    <source>
        <dbReference type="ARBA" id="ARBA00022527"/>
    </source>
</evidence>
<evidence type="ECO:0000259" key="9">
    <source>
        <dbReference type="PROSITE" id="PS50011"/>
    </source>
</evidence>
<keyword evidence="2" id="KW-0723">Serine/threonine-protein kinase</keyword>
<protein>
    <recommendedName>
        <fullName evidence="1">non-specific serine/threonine protein kinase</fullName>
        <ecNumber evidence="1">2.7.11.1</ecNumber>
    </recommendedName>
</protein>
<comment type="caution">
    <text evidence="10">The sequence shown here is derived from an EMBL/GenBank/DDBJ whole genome shotgun (WGS) entry which is preliminary data.</text>
</comment>
<evidence type="ECO:0000256" key="3">
    <source>
        <dbReference type="ARBA" id="ARBA00022679"/>
    </source>
</evidence>
<dbReference type="InterPro" id="IPR008271">
    <property type="entry name" value="Ser/Thr_kinase_AS"/>
</dbReference>
<keyword evidence="3" id="KW-0808">Transferase</keyword>
<dbReference type="GO" id="GO:0050684">
    <property type="term" value="P:regulation of mRNA processing"/>
    <property type="evidence" value="ECO:0007669"/>
    <property type="project" value="TreeGrafter"/>
</dbReference>
<dbReference type="PROSITE" id="PS50011">
    <property type="entry name" value="PROTEIN_KINASE_DOM"/>
    <property type="match status" value="1"/>
</dbReference>
<dbReference type="GO" id="GO:0005634">
    <property type="term" value="C:nucleus"/>
    <property type="evidence" value="ECO:0007669"/>
    <property type="project" value="TreeGrafter"/>
</dbReference>
<keyword evidence="6" id="KW-0067">ATP-binding</keyword>
<dbReference type="InterPro" id="IPR000719">
    <property type="entry name" value="Prot_kinase_dom"/>
</dbReference>
<dbReference type="PROSITE" id="PS00108">
    <property type="entry name" value="PROTEIN_KINASE_ST"/>
    <property type="match status" value="1"/>
</dbReference>
<evidence type="ECO:0000256" key="8">
    <source>
        <dbReference type="ARBA" id="ARBA00048679"/>
    </source>
</evidence>
<evidence type="ECO:0000313" key="10">
    <source>
        <dbReference type="EMBL" id="KAJ7362854.1"/>
    </source>
</evidence>
<organism evidence="10 11">
    <name type="scientific">Mycena albidolilacea</name>
    <dbReference type="NCBI Taxonomy" id="1033008"/>
    <lineage>
        <taxon>Eukaryota</taxon>
        <taxon>Fungi</taxon>
        <taxon>Dikarya</taxon>
        <taxon>Basidiomycota</taxon>
        <taxon>Agaricomycotina</taxon>
        <taxon>Agaricomycetes</taxon>
        <taxon>Agaricomycetidae</taxon>
        <taxon>Agaricales</taxon>
        <taxon>Marasmiineae</taxon>
        <taxon>Mycenaceae</taxon>
        <taxon>Mycena</taxon>
    </lineage>
</organism>
<gene>
    <name evidence="10" type="ORF">DFH08DRAFT_682711</name>
</gene>
<dbReference type="GO" id="GO:0005524">
    <property type="term" value="F:ATP binding"/>
    <property type="evidence" value="ECO:0007669"/>
    <property type="project" value="UniProtKB-KW"/>
</dbReference>
<evidence type="ECO:0000256" key="6">
    <source>
        <dbReference type="ARBA" id="ARBA00022840"/>
    </source>
</evidence>
<dbReference type="InterPro" id="IPR051334">
    <property type="entry name" value="SRPK"/>
</dbReference>
<comment type="catalytic activity">
    <reaction evidence="8">
        <text>L-seryl-[protein] + ATP = O-phospho-L-seryl-[protein] + ADP + H(+)</text>
        <dbReference type="Rhea" id="RHEA:17989"/>
        <dbReference type="Rhea" id="RHEA-COMP:9863"/>
        <dbReference type="Rhea" id="RHEA-COMP:11604"/>
        <dbReference type="ChEBI" id="CHEBI:15378"/>
        <dbReference type="ChEBI" id="CHEBI:29999"/>
        <dbReference type="ChEBI" id="CHEBI:30616"/>
        <dbReference type="ChEBI" id="CHEBI:83421"/>
        <dbReference type="ChEBI" id="CHEBI:456216"/>
        <dbReference type="EC" id="2.7.11.1"/>
    </reaction>
</comment>
<reference evidence="10" key="1">
    <citation type="submission" date="2023-03" db="EMBL/GenBank/DDBJ databases">
        <title>Massive genome expansion in bonnet fungi (Mycena s.s.) driven by repeated elements and novel gene families across ecological guilds.</title>
        <authorList>
            <consortium name="Lawrence Berkeley National Laboratory"/>
            <person name="Harder C.B."/>
            <person name="Miyauchi S."/>
            <person name="Viragh M."/>
            <person name="Kuo A."/>
            <person name="Thoen E."/>
            <person name="Andreopoulos B."/>
            <person name="Lu D."/>
            <person name="Skrede I."/>
            <person name="Drula E."/>
            <person name="Henrissat B."/>
            <person name="Morin E."/>
            <person name="Kohler A."/>
            <person name="Barry K."/>
            <person name="LaButti K."/>
            <person name="Morin E."/>
            <person name="Salamov A."/>
            <person name="Lipzen A."/>
            <person name="Mereny Z."/>
            <person name="Hegedus B."/>
            <person name="Baldrian P."/>
            <person name="Stursova M."/>
            <person name="Weitz H."/>
            <person name="Taylor A."/>
            <person name="Grigoriev I.V."/>
            <person name="Nagy L.G."/>
            <person name="Martin F."/>
            <person name="Kauserud H."/>
        </authorList>
    </citation>
    <scope>NUCLEOTIDE SEQUENCE</scope>
    <source>
        <strain evidence="10">CBHHK002</strain>
    </source>
</reference>
<evidence type="ECO:0000313" key="11">
    <source>
        <dbReference type="Proteomes" id="UP001218218"/>
    </source>
</evidence>
<dbReference type="SUPFAM" id="SSF56112">
    <property type="entry name" value="Protein kinase-like (PK-like)"/>
    <property type="match status" value="1"/>
</dbReference>
<proteinExistence type="predicted"/>
<keyword evidence="11" id="KW-1185">Reference proteome</keyword>
<dbReference type="EC" id="2.7.11.1" evidence="1"/>
<evidence type="ECO:0000256" key="5">
    <source>
        <dbReference type="ARBA" id="ARBA00022777"/>
    </source>
</evidence>
<evidence type="ECO:0000256" key="1">
    <source>
        <dbReference type="ARBA" id="ARBA00012513"/>
    </source>
</evidence>
<dbReference type="GO" id="GO:0000245">
    <property type="term" value="P:spliceosomal complex assembly"/>
    <property type="evidence" value="ECO:0007669"/>
    <property type="project" value="TreeGrafter"/>
</dbReference>
<feature type="domain" description="Protein kinase" evidence="9">
    <location>
        <begin position="12"/>
        <end position="384"/>
    </location>
</feature>
<keyword evidence="5 10" id="KW-0418">Kinase</keyword>
<dbReference type="GO" id="GO:0005737">
    <property type="term" value="C:cytoplasm"/>
    <property type="evidence" value="ECO:0007669"/>
    <property type="project" value="TreeGrafter"/>
</dbReference>
<dbReference type="Gene3D" id="1.10.510.10">
    <property type="entry name" value="Transferase(Phosphotransferase) domain 1"/>
    <property type="match status" value="1"/>
</dbReference>
<dbReference type="Gene3D" id="3.30.200.20">
    <property type="entry name" value="Phosphorylase Kinase, domain 1"/>
    <property type="match status" value="1"/>
</dbReference>
<name>A0AAD7ANL8_9AGAR</name>
<dbReference type="Proteomes" id="UP001218218">
    <property type="component" value="Unassembled WGS sequence"/>
</dbReference>
<dbReference type="Pfam" id="PF00069">
    <property type="entry name" value="Pkinase"/>
    <property type="match status" value="1"/>
</dbReference>
<dbReference type="EMBL" id="JARIHO010000004">
    <property type="protein sequence ID" value="KAJ7362854.1"/>
    <property type="molecule type" value="Genomic_DNA"/>
</dbReference>
<dbReference type="SMART" id="SM00220">
    <property type="entry name" value="S_TKc"/>
    <property type="match status" value="1"/>
</dbReference>
<evidence type="ECO:0000256" key="4">
    <source>
        <dbReference type="ARBA" id="ARBA00022741"/>
    </source>
</evidence>
<dbReference type="AlphaFoldDB" id="A0AAD7ANL8"/>
<keyword evidence="4" id="KW-0547">Nucleotide-binding</keyword>
<comment type="catalytic activity">
    <reaction evidence="7">
        <text>L-threonyl-[protein] + ATP = O-phospho-L-threonyl-[protein] + ADP + H(+)</text>
        <dbReference type="Rhea" id="RHEA:46608"/>
        <dbReference type="Rhea" id="RHEA-COMP:11060"/>
        <dbReference type="Rhea" id="RHEA-COMP:11605"/>
        <dbReference type="ChEBI" id="CHEBI:15378"/>
        <dbReference type="ChEBI" id="CHEBI:30013"/>
        <dbReference type="ChEBI" id="CHEBI:30616"/>
        <dbReference type="ChEBI" id="CHEBI:61977"/>
        <dbReference type="ChEBI" id="CHEBI:456216"/>
        <dbReference type="EC" id="2.7.11.1"/>
    </reaction>
</comment>
<dbReference type="PANTHER" id="PTHR47634">
    <property type="entry name" value="PROTEIN KINASE DOMAIN-CONTAINING PROTEIN-RELATED"/>
    <property type="match status" value="1"/>
</dbReference>
<evidence type="ECO:0000256" key="7">
    <source>
        <dbReference type="ARBA" id="ARBA00047899"/>
    </source>
</evidence>